<reference evidence="2" key="2">
    <citation type="submission" date="2021-04" db="EMBL/GenBank/DDBJ databases">
        <authorList>
            <person name="Gilroy R."/>
        </authorList>
    </citation>
    <scope>NUCLEOTIDE SEQUENCE</scope>
    <source>
        <strain evidence="2">23274</strain>
    </source>
</reference>
<keyword evidence="1" id="KW-0472">Membrane</keyword>
<keyword evidence="1" id="KW-1133">Transmembrane helix</keyword>
<comment type="caution">
    <text evidence="2">The sequence shown here is derived from an EMBL/GenBank/DDBJ whole genome shotgun (WGS) entry which is preliminary data.</text>
</comment>
<keyword evidence="1" id="KW-0812">Transmembrane</keyword>
<organism evidence="2 3">
    <name type="scientific">Candidatus Odoribacter faecigallinarum</name>
    <dbReference type="NCBI Taxonomy" id="2838706"/>
    <lineage>
        <taxon>Bacteria</taxon>
        <taxon>Pseudomonadati</taxon>
        <taxon>Bacteroidota</taxon>
        <taxon>Bacteroidia</taxon>
        <taxon>Bacteroidales</taxon>
        <taxon>Odoribacteraceae</taxon>
        <taxon>Odoribacter</taxon>
    </lineage>
</organism>
<protein>
    <submittedName>
        <fullName evidence="2">Uncharacterized protein</fullName>
    </submittedName>
</protein>
<dbReference type="Proteomes" id="UP000824202">
    <property type="component" value="Unassembled WGS sequence"/>
</dbReference>
<dbReference type="EMBL" id="DXFT01000029">
    <property type="protein sequence ID" value="HIX02789.1"/>
    <property type="molecule type" value="Genomic_DNA"/>
</dbReference>
<gene>
    <name evidence="2" type="ORF">H9863_01570</name>
</gene>
<dbReference type="AlphaFoldDB" id="A0A9D1UZ05"/>
<proteinExistence type="predicted"/>
<sequence>MKNLIEKTWIMKPIVAIMILSFINLSFTFAENKVVLKAGTFIPLEVISEITTANMTVGQLIDFKVTKDVSVEGNVVIPYGAIAKGQVTRFEKRKGIGKGASVQIQLKSVTAKDGTEIILTGGNLSEEGNSKLALSIVLAIFVCPFFLLLKGKHAVIPAGTALSATVASDVYIEL</sequence>
<feature type="transmembrane region" description="Helical" evidence="1">
    <location>
        <begin position="9"/>
        <end position="30"/>
    </location>
</feature>
<evidence type="ECO:0000256" key="1">
    <source>
        <dbReference type="SAM" id="Phobius"/>
    </source>
</evidence>
<accession>A0A9D1UZ05</accession>
<evidence type="ECO:0000313" key="3">
    <source>
        <dbReference type="Proteomes" id="UP000824202"/>
    </source>
</evidence>
<feature type="transmembrane region" description="Helical" evidence="1">
    <location>
        <begin position="132"/>
        <end position="149"/>
    </location>
</feature>
<evidence type="ECO:0000313" key="2">
    <source>
        <dbReference type="EMBL" id="HIX02789.1"/>
    </source>
</evidence>
<name>A0A9D1UZ05_9BACT</name>
<reference evidence="2" key="1">
    <citation type="journal article" date="2021" name="PeerJ">
        <title>Extensive microbial diversity within the chicken gut microbiome revealed by metagenomics and culture.</title>
        <authorList>
            <person name="Gilroy R."/>
            <person name="Ravi A."/>
            <person name="Getino M."/>
            <person name="Pursley I."/>
            <person name="Horton D.L."/>
            <person name="Alikhan N.F."/>
            <person name="Baker D."/>
            <person name="Gharbi K."/>
            <person name="Hall N."/>
            <person name="Watson M."/>
            <person name="Adriaenssens E.M."/>
            <person name="Foster-Nyarko E."/>
            <person name="Jarju S."/>
            <person name="Secka A."/>
            <person name="Antonio M."/>
            <person name="Oren A."/>
            <person name="Chaudhuri R.R."/>
            <person name="La Ragione R."/>
            <person name="Hildebrand F."/>
            <person name="Pallen M.J."/>
        </authorList>
    </citation>
    <scope>NUCLEOTIDE SEQUENCE</scope>
    <source>
        <strain evidence="2">23274</strain>
    </source>
</reference>